<accession>A0A1T4VRT1</accession>
<dbReference type="AlphaFoldDB" id="A0A1T4VRT1"/>
<evidence type="ECO:0000256" key="1">
    <source>
        <dbReference type="ARBA" id="ARBA00001947"/>
    </source>
</evidence>
<keyword evidence="7" id="KW-1185">Reference proteome</keyword>
<dbReference type="Pfam" id="PF24827">
    <property type="entry name" value="AstE_AspA_cat"/>
    <property type="match status" value="1"/>
</dbReference>
<name>A0A1T4VRT1_9GAMM</name>
<dbReference type="CDD" id="cd06253">
    <property type="entry name" value="M14_ASTE_ASPA-like"/>
    <property type="match status" value="1"/>
</dbReference>
<dbReference type="InterPro" id="IPR055438">
    <property type="entry name" value="AstE_AspA_cat"/>
</dbReference>
<evidence type="ECO:0000256" key="4">
    <source>
        <dbReference type="ARBA" id="ARBA00022833"/>
    </source>
</evidence>
<evidence type="ECO:0000259" key="5">
    <source>
        <dbReference type="Pfam" id="PF24827"/>
    </source>
</evidence>
<dbReference type="InterPro" id="IPR053138">
    <property type="entry name" value="N-alpha-Ac-DABA_deacetylase"/>
</dbReference>
<dbReference type="GO" id="GO:0016788">
    <property type="term" value="F:hydrolase activity, acting on ester bonds"/>
    <property type="evidence" value="ECO:0007669"/>
    <property type="project" value="InterPro"/>
</dbReference>
<proteinExistence type="predicted"/>
<dbReference type="EMBL" id="FUXX01000043">
    <property type="protein sequence ID" value="SKA67629.1"/>
    <property type="molecule type" value="Genomic_DNA"/>
</dbReference>
<dbReference type="GO" id="GO:0046872">
    <property type="term" value="F:metal ion binding"/>
    <property type="evidence" value="ECO:0007669"/>
    <property type="project" value="UniProtKB-KW"/>
</dbReference>
<keyword evidence="4" id="KW-0862">Zinc</keyword>
<comment type="cofactor">
    <cofactor evidence="1">
        <name>Zn(2+)</name>
        <dbReference type="ChEBI" id="CHEBI:29105"/>
    </cofactor>
</comment>
<dbReference type="RefSeq" id="WP_078929315.1">
    <property type="nucleotide sequence ID" value="NZ_FUXX01000043.1"/>
</dbReference>
<evidence type="ECO:0000313" key="6">
    <source>
        <dbReference type="EMBL" id="SKA67629.1"/>
    </source>
</evidence>
<evidence type="ECO:0000256" key="2">
    <source>
        <dbReference type="ARBA" id="ARBA00022723"/>
    </source>
</evidence>
<dbReference type="Gene3D" id="3.40.630.10">
    <property type="entry name" value="Zn peptidases"/>
    <property type="match status" value="1"/>
</dbReference>
<keyword evidence="2" id="KW-0479">Metal-binding</keyword>
<feature type="domain" description="Succinylglutamate desuccinylase/Aspartoacylase catalytic" evidence="5">
    <location>
        <begin position="29"/>
        <end position="124"/>
    </location>
</feature>
<dbReference type="Proteomes" id="UP000242432">
    <property type="component" value="Unassembled WGS sequence"/>
</dbReference>
<gene>
    <name evidence="6" type="ORF">SAMN02745213_01964</name>
</gene>
<dbReference type="SUPFAM" id="SSF53187">
    <property type="entry name" value="Zn-dependent exopeptidases"/>
    <property type="match status" value="1"/>
</dbReference>
<evidence type="ECO:0000256" key="3">
    <source>
        <dbReference type="ARBA" id="ARBA00022801"/>
    </source>
</evidence>
<organism evidence="6 7">
    <name type="scientific">Succinivibrio dextrinosolvens DSM 3072</name>
    <dbReference type="NCBI Taxonomy" id="1123324"/>
    <lineage>
        <taxon>Bacteria</taxon>
        <taxon>Pseudomonadati</taxon>
        <taxon>Pseudomonadota</taxon>
        <taxon>Gammaproteobacteria</taxon>
        <taxon>Aeromonadales</taxon>
        <taxon>Succinivibrionaceae</taxon>
        <taxon>Succinivibrio</taxon>
    </lineage>
</organism>
<dbReference type="PANTHER" id="PTHR37326">
    <property type="entry name" value="BLL3975 PROTEIN"/>
    <property type="match status" value="1"/>
</dbReference>
<dbReference type="PANTHER" id="PTHR37326:SF1">
    <property type="entry name" value="BLL3975 PROTEIN"/>
    <property type="match status" value="1"/>
</dbReference>
<reference evidence="7" key="1">
    <citation type="submission" date="2017-02" db="EMBL/GenBank/DDBJ databases">
        <authorList>
            <person name="Varghese N."/>
            <person name="Submissions S."/>
        </authorList>
    </citation>
    <scope>NUCLEOTIDE SEQUENCE [LARGE SCALE GENOMIC DNA]</scope>
    <source>
        <strain evidence="7">DSM 3072</strain>
    </source>
</reference>
<protein>
    <recommendedName>
        <fullName evidence="5">Succinylglutamate desuccinylase/Aspartoacylase catalytic domain-containing protein</fullName>
    </recommendedName>
</protein>
<sequence length="310" mass="35255">MKKEILYSMKSPFRDDFKIIGYTFGEGKKSLAIVGAMRGDEVAQQYVASQVVRELNSLERKGLISKNVSVTIIPSANPFSMNIEKRFWAMDDTDINRMFPGYDKGETTQRIAAGLFKNLEGFEYGIQLASFYMPGDFIPHVRIIRTAIDDYTDEAKDFGLPYICVSDPHPFDTTLLNYNWQIWNTKTFSLYGGTNYRIEGLLCKNQVNAILRFMYKHGMLLKKSYDPAIASVVVNESDLVVVQAPCAGFFYRKKNAGDFVRKGDELGRIVDPYEGNVKARISAYVDGIMYFTHDSPLVMQNTPLFKIYGE</sequence>
<evidence type="ECO:0000313" key="7">
    <source>
        <dbReference type="Proteomes" id="UP000242432"/>
    </source>
</evidence>
<keyword evidence="3" id="KW-0378">Hydrolase</keyword>